<dbReference type="GO" id="GO:0016020">
    <property type="term" value="C:membrane"/>
    <property type="evidence" value="ECO:0007669"/>
    <property type="project" value="UniProtKB-SubCell"/>
</dbReference>
<keyword evidence="8" id="KW-1185">Reference proteome</keyword>
<feature type="transmembrane region" description="Helical" evidence="5">
    <location>
        <begin position="389"/>
        <end position="415"/>
    </location>
</feature>
<dbReference type="InParanoid" id="W0RI64"/>
<dbReference type="HOGENOM" id="CLU_626616_0_0_0"/>
<feature type="transmembrane region" description="Helical" evidence="5">
    <location>
        <begin position="344"/>
        <end position="364"/>
    </location>
</feature>
<name>W0RI64_9BACT</name>
<protein>
    <submittedName>
        <fullName evidence="7">O-antigen polymerase family protein</fullName>
    </submittedName>
</protein>
<accession>W0RI64</accession>
<evidence type="ECO:0000256" key="1">
    <source>
        <dbReference type="ARBA" id="ARBA00004141"/>
    </source>
</evidence>
<organism evidence="7 8">
    <name type="scientific">Gemmatirosa kalamazoonensis</name>
    <dbReference type="NCBI Taxonomy" id="861299"/>
    <lineage>
        <taxon>Bacteria</taxon>
        <taxon>Pseudomonadati</taxon>
        <taxon>Gemmatimonadota</taxon>
        <taxon>Gemmatimonadia</taxon>
        <taxon>Gemmatimonadales</taxon>
        <taxon>Gemmatimonadaceae</taxon>
        <taxon>Gemmatirosa</taxon>
    </lineage>
</organism>
<dbReference type="AlphaFoldDB" id="W0RI64"/>
<dbReference type="STRING" id="861299.J421_2488"/>
<proteinExistence type="predicted"/>
<dbReference type="Proteomes" id="UP000019151">
    <property type="component" value="Chromosome"/>
</dbReference>
<comment type="subcellular location">
    <subcellularLocation>
        <location evidence="1">Membrane</location>
        <topology evidence="1">Multi-pass membrane protein</topology>
    </subcellularLocation>
</comment>
<evidence type="ECO:0000313" key="7">
    <source>
        <dbReference type="EMBL" id="AHG90025.1"/>
    </source>
</evidence>
<dbReference type="PANTHER" id="PTHR37422:SF13">
    <property type="entry name" value="LIPOPOLYSACCHARIDE BIOSYNTHESIS PROTEIN PA4999-RELATED"/>
    <property type="match status" value="1"/>
</dbReference>
<dbReference type="EMBL" id="CP007128">
    <property type="protein sequence ID" value="AHG90025.1"/>
    <property type="molecule type" value="Genomic_DNA"/>
</dbReference>
<feature type="transmembrane region" description="Helical" evidence="5">
    <location>
        <begin position="211"/>
        <end position="229"/>
    </location>
</feature>
<evidence type="ECO:0000313" key="8">
    <source>
        <dbReference type="Proteomes" id="UP000019151"/>
    </source>
</evidence>
<feature type="transmembrane region" description="Helical" evidence="5">
    <location>
        <begin position="96"/>
        <end position="113"/>
    </location>
</feature>
<evidence type="ECO:0000256" key="5">
    <source>
        <dbReference type="SAM" id="Phobius"/>
    </source>
</evidence>
<dbReference type="PANTHER" id="PTHR37422">
    <property type="entry name" value="TEICHURONIC ACID BIOSYNTHESIS PROTEIN TUAE"/>
    <property type="match status" value="1"/>
</dbReference>
<keyword evidence="2 5" id="KW-0812">Transmembrane</keyword>
<feature type="transmembrane region" description="Helical" evidence="5">
    <location>
        <begin position="249"/>
        <end position="269"/>
    </location>
</feature>
<feature type="transmembrane region" description="Helical" evidence="5">
    <location>
        <begin position="187"/>
        <end position="204"/>
    </location>
</feature>
<evidence type="ECO:0000256" key="2">
    <source>
        <dbReference type="ARBA" id="ARBA00022692"/>
    </source>
</evidence>
<dbReference type="InterPro" id="IPR051533">
    <property type="entry name" value="WaaL-like"/>
</dbReference>
<sequence length="467" mass="50970">MLPANAQPRQALRPPPVAIASAAAAADVKLYWEKAWMAATALTVILVIRLLEVYAPLAALHPAVLGVFASVSVLLVRTPGKAWNTALRDRQLRATLFYCVIICLNVPFGLWRGGSMPTVNALPYLIALTVVMLLVQPKRQDLDRLMNWTVIFGGVFAAYTALIARTRFDVVGGARLSTYGSYDSNDLASMMSMLMLLAIGMAMRTRGRWRLAALGCLTIMFVVFVKTGSRGGVVAFALATSVLLLGQNIRRFVVLVLALGIALPAAWTFGPRTFRVRTMSLFTIEQDYTYTSHQGRIEIWKRGLGYFAESPILGVGPNNFPVRDGAALTQMGIPGSWLTAHNTYVQAMVEVGIFGIGGLLYMLYRAARDALPLYRPRSRGPTKLHRPEILAALISFATAAFFLSHAYSYLLFYAVGLCALARRVRAAEMAGATSALPRPVAQAPSRVLGRGRPAFRPRHAAIPPHRP</sequence>
<keyword evidence="4 5" id="KW-0472">Membrane</keyword>
<dbReference type="InterPro" id="IPR007016">
    <property type="entry name" value="O-antigen_ligase-rel_domated"/>
</dbReference>
<gene>
    <name evidence="7" type="ORF">J421_2488</name>
</gene>
<evidence type="ECO:0000256" key="4">
    <source>
        <dbReference type="ARBA" id="ARBA00023136"/>
    </source>
</evidence>
<evidence type="ECO:0000256" key="3">
    <source>
        <dbReference type="ARBA" id="ARBA00022989"/>
    </source>
</evidence>
<dbReference type="KEGG" id="gba:J421_2488"/>
<feature type="transmembrane region" description="Helical" evidence="5">
    <location>
        <begin position="147"/>
        <end position="167"/>
    </location>
</feature>
<evidence type="ECO:0000259" key="6">
    <source>
        <dbReference type="Pfam" id="PF04932"/>
    </source>
</evidence>
<dbReference type="eggNOG" id="COG3307">
    <property type="taxonomic scope" value="Bacteria"/>
</dbReference>
<feature type="transmembrane region" description="Helical" evidence="5">
    <location>
        <begin position="57"/>
        <end position="76"/>
    </location>
</feature>
<feature type="transmembrane region" description="Helical" evidence="5">
    <location>
        <begin position="119"/>
        <end position="135"/>
    </location>
</feature>
<keyword evidence="3 5" id="KW-1133">Transmembrane helix</keyword>
<feature type="domain" description="O-antigen ligase-related" evidence="6">
    <location>
        <begin position="217"/>
        <end position="357"/>
    </location>
</feature>
<dbReference type="Pfam" id="PF04932">
    <property type="entry name" value="Wzy_C"/>
    <property type="match status" value="1"/>
</dbReference>
<reference evidence="7 8" key="1">
    <citation type="journal article" date="2014" name="Genome Announc.">
        <title>Genome Sequence and Methylome of Soil Bacterium Gemmatirosa kalamazoonensis KBS708T, a Member of the Rarely Cultivated Gemmatimonadetes Phylum.</title>
        <authorList>
            <person name="Debruyn J.M."/>
            <person name="Radosevich M."/>
            <person name="Wommack K.E."/>
            <person name="Polson S.W."/>
            <person name="Hauser L.J."/>
            <person name="Fawaz M.N."/>
            <person name="Korlach J."/>
            <person name="Tsai Y.C."/>
        </authorList>
    </citation>
    <scope>NUCLEOTIDE SEQUENCE [LARGE SCALE GENOMIC DNA]</scope>
    <source>
        <strain evidence="7 8">KBS708</strain>
    </source>
</reference>